<dbReference type="InterPro" id="IPR011006">
    <property type="entry name" value="CheY-like_superfamily"/>
</dbReference>
<keyword evidence="1" id="KW-0238">DNA-binding</keyword>
<dbReference type="OrthoDB" id="1116664at2"/>
<dbReference type="InterPro" id="IPR001789">
    <property type="entry name" value="Sig_transdc_resp-reg_receiver"/>
</dbReference>
<evidence type="ECO:0000259" key="3">
    <source>
        <dbReference type="PROSITE" id="PS50110"/>
    </source>
</evidence>
<name>A0A0S7BVU3_9BACT</name>
<dbReference type="SMART" id="SM00850">
    <property type="entry name" value="LytTR"/>
    <property type="match status" value="1"/>
</dbReference>
<proteinExistence type="predicted"/>
<dbReference type="AlphaFoldDB" id="A0A0S7BVU3"/>
<dbReference type="InterPro" id="IPR039420">
    <property type="entry name" value="WalR-like"/>
</dbReference>
<dbReference type="SUPFAM" id="SSF52172">
    <property type="entry name" value="CheY-like"/>
    <property type="match status" value="1"/>
</dbReference>
<dbReference type="GO" id="GO:0005829">
    <property type="term" value="C:cytosol"/>
    <property type="evidence" value="ECO:0007669"/>
    <property type="project" value="TreeGrafter"/>
</dbReference>
<dbReference type="STRING" id="1678841.TBC1_1112"/>
<dbReference type="PANTHER" id="PTHR48111:SF69">
    <property type="entry name" value="RESPONSE REGULATOR RECEIVER"/>
    <property type="match status" value="1"/>
</dbReference>
<dbReference type="GO" id="GO:0000156">
    <property type="term" value="F:phosphorelay response regulator activity"/>
    <property type="evidence" value="ECO:0007669"/>
    <property type="project" value="TreeGrafter"/>
</dbReference>
<dbReference type="RefSeq" id="WP_062036718.1">
    <property type="nucleotide sequence ID" value="NZ_DF968182.1"/>
</dbReference>
<feature type="modified residue" description="4-aspartylphosphate" evidence="2">
    <location>
        <position position="58"/>
    </location>
</feature>
<gene>
    <name evidence="5" type="ORF">TBC1_1112</name>
</gene>
<dbReference type="Pfam" id="PF04397">
    <property type="entry name" value="LytTR"/>
    <property type="match status" value="1"/>
</dbReference>
<keyword evidence="2" id="KW-0597">Phosphoprotein</keyword>
<keyword evidence="6" id="KW-1185">Reference proteome</keyword>
<evidence type="ECO:0000313" key="5">
    <source>
        <dbReference type="EMBL" id="GAP41886.1"/>
    </source>
</evidence>
<sequence>MNSSVKKALIIDDDKDAIDNLKVLLKDYNFIKVVGSIDNPDHATDKVRLLKPDLIFLDIQMPEKDGFEVLRDLLKEGLQTEVIFVTAYDRFAIDAIRFSALDYLLKPVSPFDLQNALIRFLDKAKRPEPISAFHALLEKTIMHANKLKFNTHSGFYMLSPEDIIYIQADWNYSEVFLGEKKSELITINIGKLDEMLPKHLFCRISRSIIINVTWLVRVNRRKRLAILEKDGKEFSFKIPLLNIRKIENLIDGVNEN</sequence>
<dbReference type="GO" id="GO:0006355">
    <property type="term" value="P:regulation of DNA-templated transcription"/>
    <property type="evidence" value="ECO:0007669"/>
    <property type="project" value="TreeGrafter"/>
</dbReference>
<dbReference type="Gene3D" id="2.40.50.1020">
    <property type="entry name" value="LytTr DNA-binding domain"/>
    <property type="match status" value="1"/>
</dbReference>
<accession>A0A0S7BVU3</accession>
<dbReference type="SMART" id="SM00448">
    <property type="entry name" value="REC"/>
    <property type="match status" value="1"/>
</dbReference>
<evidence type="ECO:0000259" key="4">
    <source>
        <dbReference type="PROSITE" id="PS50930"/>
    </source>
</evidence>
<dbReference type="InterPro" id="IPR007492">
    <property type="entry name" value="LytTR_DNA-bd_dom"/>
</dbReference>
<dbReference type="PANTHER" id="PTHR48111">
    <property type="entry name" value="REGULATOR OF RPOS"/>
    <property type="match status" value="1"/>
</dbReference>
<dbReference type="EMBL" id="DF968182">
    <property type="protein sequence ID" value="GAP41886.1"/>
    <property type="molecule type" value="Genomic_DNA"/>
</dbReference>
<dbReference type="Pfam" id="PF00072">
    <property type="entry name" value="Response_reg"/>
    <property type="match status" value="1"/>
</dbReference>
<dbReference type="PROSITE" id="PS50110">
    <property type="entry name" value="RESPONSE_REGULATORY"/>
    <property type="match status" value="1"/>
</dbReference>
<dbReference type="Gene3D" id="3.40.50.2300">
    <property type="match status" value="1"/>
</dbReference>
<dbReference type="GO" id="GO:0032993">
    <property type="term" value="C:protein-DNA complex"/>
    <property type="evidence" value="ECO:0007669"/>
    <property type="project" value="TreeGrafter"/>
</dbReference>
<dbReference type="PROSITE" id="PS50930">
    <property type="entry name" value="HTH_LYTTR"/>
    <property type="match status" value="1"/>
</dbReference>
<dbReference type="Proteomes" id="UP000053091">
    <property type="component" value="Unassembled WGS sequence"/>
</dbReference>
<reference evidence="5" key="1">
    <citation type="journal article" date="2015" name="Genome Announc.">
        <title>Draft Genome Sequence of Bacteroidales Strain TBC1, a Novel Isolate from a Methanogenic Wastewater Treatment System.</title>
        <authorList>
            <person name="Tourlousse D.M."/>
            <person name="Matsuura N."/>
            <person name="Sun L."/>
            <person name="Toyonaga M."/>
            <person name="Kuroda K."/>
            <person name="Ohashi A."/>
            <person name="Cruz R."/>
            <person name="Yamaguchi T."/>
            <person name="Sekiguchi Y."/>
        </authorList>
    </citation>
    <scope>NUCLEOTIDE SEQUENCE [LARGE SCALE GENOMIC DNA]</scope>
    <source>
        <strain evidence="5">TBC1</strain>
    </source>
</reference>
<feature type="domain" description="HTH LytTR-type" evidence="4">
    <location>
        <begin position="147"/>
        <end position="227"/>
    </location>
</feature>
<dbReference type="GO" id="GO:0000976">
    <property type="term" value="F:transcription cis-regulatory region binding"/>
    <property type="evidence" value="ECO:0007669"/>
    <property type="project" value="TreeGrafter"/>
</dbReference>
<evidence type="ECO:0000256" key="2">
    <source>
        <dbReference type="PROSITE-ProRule" id="PRU00169"/>
    </source>
</evidence>
<evidence type="ECO:0000313" key="6">
    <source>
        <dbReference type="Proteomes" id="UP000053091"/>
    </source>
</evidence>
<protein>
    <submittedName>
        <fullName evidence="5">Two component transcriptional regulator, LytTR family</fullName>
    </submittedName>
</protein>
<feature type="domain" description="Response regulatory" evidence="3">
    <location>
        <begin position="7"/>
        <end position="121"/>
    </location>
</feature>
<evidence type="ECO:0000256" key="1">
    <source>
        <dbReference type="ARBA" id="ARBA00023125"/>
    </source>
</evidence>
<organism evidence="5">
    <name type="scientific">Lentimicrobium saccharophilum</name>
    <dbReference type="NCBI Taxonomy" id="1678841"/>
    <lineage>
        <taxon>Bacteria</taxon>
        <taxon>Pseudomonadati</taxon>
        <taxon>Bacteroidota</taxon>
        <taxon>Bacteroidia</taxon>
        <taxon>Bacteroidales</taxon>
        <taxon>Lentimicrobiaceae</taxon>
        <taxon>Lentimicrobium</taxon>
    </lineage>
</organism>